<gene>
    <name evidence="1" type="ORF">CEXT_200451</name>
</gene>
<evidence type="ECO:0000313" key="1">
    <source>
        <dbReference type="EMBL" id="GIY49747.1"/>
    </source>
</evidence>
<name>A0AAV4TWU8_CAEEX</name>
<evidence type="ECO:0008006" key="3">
    <source>
        <dbReference type="Google" id="ProtNLM"/>
    </source>
</evidence>
<dbReference type="EMBL" id="BPLR01011876">
    <property type="protein sequence ID" value="GIY49747.1"/>
    <property type="molecule type" value="Genomic_DNA"/>
</dbReference>
<evidence type="ECO:0000313" key="2">
    <source>
        <dbReference type="Proteomes" id="UP001054945"/>
    </source>
</evidence>
<dbReference type="Proteomes" id="UP001054945">
    <property type="component" value="Unassembled WGS sequence"/>
</dbReference>
<dbReference type="AlphaFoldDB" id="A0AAV4TWU8"/>
<accession>A0AAV4TWU8</accession>
<organism evidence="1 2">
    <name type="scientific">Caerostris extrusa</name>
    <name type="common">Bark spider</name>
    <name type="synonym">Caerostris bankana</name>
    <dbReference type="NCBI Taxonomy" id="172846"/>
    <lineage>
        <taxon>Eukaryota</taxon>
        <taxon>Metazoa</taxon>
        <taxon>Ecdysozoa</taxon>
        <taxon>Arthropoda</taxon>
        <taxon>Chelicerata</taxon>
        <taxon>Arachnida</taxon>
        <taxon>Araneae</taxon>
        <taxon>Araneomorphae</taxon>
        <taxon>Entelegynae</taxon>
        <taxon>Araneoidea</taxon>
        <taxon>Araneidae</taxon>
        <taxon>Caerostris</taxon>
    </lineage>
</organism>
<sequence length="93" mass="10752">MWLCISYSLQITVKKKIYSPKLVCVHCSVSWRTFNLLVAHRMGGARSAVQNHGATRIMTQNTLLLHLPLAESHLGDRREKEKLFSFPVRPFMR</sequence>
<keyword evidence="2" id="KW-1185">Reference proteome</keyword>
<protein>
    <recommendedName>
        <fullName evidence="3">Secreted protein</fullName>
    </recommendedName>
</protein>
<reference evidence="1 2" key="1">
    <citation type="submission" date="2021-06" db="EMBL/GenBank/DDBJ databases">
        <title>Caerostris extrusa draft genome.</title>
        <authorList>
            <person name="Kono N."/>
            <person name="Arakawa K."/>
        </authorList>
    </citation>
    <scope>NUCLEOTIDE SEQUENCE [LARGE SCALE GENOMIC DNA]</scope>
</reference>
<comment type="caution">
    <text evidence="1">The sequence shown here is derived from an EMBL/GenBank/DDBJ whole genome shotgun (WGS) entry which is preliminary data.</text>
</comment>
<proteinExistence type="predicted"/>